<keyword evidence="2" id="KW-1185">Reference proteome</keyword>
<accession>A0A0V1F775</accession>
<dbReference type="AlphaFoldDB" id="A0A0V1F775"/>
<evidence type="ECO:0000313" key="2">
    <source>
        <dbReference type="Proteomes" id="UP000054995"/>
    </source>
</evidence>
<comment type="caution">
    <text evidence="1">The sequence shown here is derived from an EMBL/GenBank/DDBJ whole genome shotgun (WGS) entry which is preliminary data.</text>
</comment>
<dbReference type="EMBL" id="JYDT01000215">
    <property type="protein sequence ID" value="KRY81618.1"/>
    <property type="molecule type" value="Genomic_DNA"/>
</dbReference>
<dbReference type="OrthoDB" id="10551876at2759"/>
<sequence>MLVENAYKDHCTLQRHLLSNFENVILALIHFKQQQERKKIALNTNQANGVRVPKAAGRRLVEEIKFLNLDYVRLLAAADVGGADGDGACGCGCGCGCGGG</sequence>
<reference evidence="1 2" key="1">
    <citation type="submission" date="2015-01" db="EMBL/GenBank/DDBJ databases">
        <title>Evolution of Trichinella species and genotypes.</title>
        <authorList>
            <person name="Korhonen P.K."/>
            <person name="Edoardo P."/>
            <person name="Giuseppe L.R."/>
            <person name="Gasser R.B."/>
        </authorList>
    </citation>
    <scope>NUCLEOTIDE SEQUENCE [LARGE SCALE GENOMIC DNA]</scope>
    <source>
        <strain evidence="1">ISS470</strain>
    </source>
</reference>
<dbReference type="Proteomes" id="UP000054995">
    <property type="component" value="Unassembled WGS sequence"/>
</dbReference>
<gene>
    <name evidence="1" type="ORF">T4D_5234</name>
</gene>
<protein>
    <submittedName>
        <fullName evidence="1">Uncharacterized protein</fullName>
    </submittedName>
</protein>
<evidence type="ECO:0000313" key="1">
    <source>
        <dbReference type="EMBL" id="KRY81618.1"/>
    </source>
</evidence>
<organism evidence="1 2">
    <name type="scientific">Trichinella pseudospiralis</name>
    <name type="common">Parasitic roundworm</name>
    <dbReference type="NCBI Taxonomy" id="6337"/>
    <lineage>
        <taxon>Eukaryota</taxon>
        <taxon>Metazoa</taxon>
        <taxon>Ecdysozoa</taxon>
        <taxon>Nematoda</taxon>
        <taxon>Enoplea</taxon>
        <taxon>Dorylaimia</taxon>
        <taxon>Trichinellida</taxon>
        <taxon>Trichinellidae</taxon>
        <taxon>Trichinella</taxon>
    </lineage>
</organism>
<name>A0A0V1F775_TRIPS</name>
<proteinExistence type="predicted"/>